<evidence type="ECO:0000256" key="1">
    <source>
        <dbReference type="ARBA" id="ARBA00006484"/>
    </source>
</evidence>
<gene>
    <name evidence="4" type="ORF">CkaCkLH20_02985</name>
</gene>
<dbReference type="EMBL" id="JAATWM020000007">
    <property type="protein sequence ID" value="KAF9879442.1"/>
    <property type="molecule type" value="Genomic_DNA"/>
</dbReference>
<dbReference type="GeneID" id="62158778"/>
<dbReference type="GO" id="GO:0016616">
    <property type="term" value="F:oxidoreductase activity, acting on the CH-OH group of donors, NAD or NADP as acceptor"/>
    <property type="evidence" value="ECO:0007669"/>
    <property type="project" value="TreeGrafter"/>
</dbReference>
<dbReference type="Gene3D" id="3.40.50.720">
    <property type="entry name" value="NAD(P)-binding Rossmann-like Domain"/>
    <property type="match status" value="1"/>
</dbReference>
<comment type="caution">
    <text evidence="4">The sequence shown here is derived from an EMBL/GenBank/DDBJ whole genome shotgun (WGS) entry which is preliminary data.</text>
</comment>
<dbReference type="PANTHER" id="PTHR44229">
    <property type="entry name" value="15-HYDROXYPROSTAGLANDIN DEHYDROGENASE [NAD(+)]"/>
    <property type="match status" value="1"/>
</dbReference>
<dbReference type="RefSeq" id="XP_038748903.1">
    <property type="nucleotide sequence ID" value="XM_038885704.1"/>
</dbReference>
<dbReference type="PANTHER" id="PTHR44229:SF4">
    <property type="entry name" value="15-HYDROXYPROSTAGLANDIN DEHYDROGENASE [NAD(+)]"/>
    <property type="match status" value="1"/>
</dbReference>
<dbReference type="SUPFAM" id="SSF51735">
    <property type="entry name" value="NAD(P)-binding Rossmann-fold domains"/>
    <property type="match status" value="1"/>
</dbReference>
<dbReference type="OrthoDB" id="5296at2759"/>
<dbReference type="AlphaFoldDB" id="A0A9P6IBR6"/>
<dbReference type="InterPro" id="IPR036291">
    <property type="entry name" value="NAD(P)-bd_dom_sf"/>
</dbReference>
<name>A0A9P6IBR6_9PEZI</name>
<dbReference type="PRINTS" id="PR00080">
    <property type="entry name" value="SDRFAMILY"/>
</dbReference>
<evidence type="ECO:0000256" key="2">
    <source>
        <dbReference type="ARBA" id="ARBA00023002"/>
    </source>
</evidence>
<organism evidence="4 5">
    <name type="scientific">Colletotrichum karsti</name>
    <dbReference type="NCBI Taxonomy" id="1095194"/>
    <lineage>
        <taxon>Eukaryota</taxon>
        <taxon>Fungi</taxon>
        <taxon>Dikarya</taxon>
        <taxon>Ascomycota</taxon>
        <taxon>Pezizomycotina</taxon>
        <taxon>Sordariomycetes</taxon>
        <taxon>Hypocreomycetidae</taxon>
        <taxon>Glomerellales</taxon>
        <taxon>Glomerellaceae</taxon>
        <taxon>Colletotrichum</taxon>
        <taxon>Colletotrichum boninense species complex</taxon>
    </lineage>
</organism>
<keyword evidence="2" id="KW-0560">Oxidoreductase</keyword>
<reference evidence="4" key="1">
    <citation type="submission" date="2020-03" db="EMBL/GenBank/DDBJ databases">
        <authorList>
            <person name="He L."/>
        </authorList>
    </citation>
    <scope>NUCLEOTIDE SEQUENCE</scope>
    <source>
        <strain evidence="4">CkLH20</strain>
    </source>
</reference>
<evidence type="ECO:0000256" key="3">
    <source>
        <dbReference type="RuleBase" id="RU000363"/>
    </source>
</evidence>
<dbReference type="Pfam" id="PF00106">
    <property type="entry name" value="adh_short"/>
    <property type="match status" value="1"/>
</dbReference>
<dbReference type="GO" id="GO:0005737">
    <property type="term" value="C:cytoplasm"/>
    <property type="evidence" value="ECO:0007669"/>
    <property type="project" value="TreeGrafter"/>
</dbReference>
<evidence type="ECO:0000313" key="5">
    <source>
        <dbReference type="Proteomes" id="UP000781932"/>
    </source>
</evidence>
<proteinExistence type="inferred from homology"/>
<reference evidence="4" key="2">
    <citation type="submission" date="2020-11" db="EMBL/GenBank/DDBJ databases">
        <title>Whole genome sequencing of Colletotrichum sp.</title>
        <authorList>
            <person name="Li H."/>
        </authorList>
    </citation>
    <scope>NUCLEOTIDE SEQUENCE</scope>
    <source>
        <strain evidence="4">CkLH20</strain>
    </source>
</reference>
<dbReference type="Proteomes" id="UP000781932">
    <property type="component" value="Unassembled WGS sequence"/>
</dbReference>
<accession>A0A9P6IBR6</accession>
<dbReference type="InterPro" id="IPR002347">
    <property type="entry name" value="SDR_fam"/>
</dbReference>
<dbReference type="PRINTS" id="PR00081">
    <property type="entry name" value="GDHRDH"/>
</dbReference>
<sequence>MSPLSVAGKYAVITGAGSGINLAFAKLLLERGCSVLIGDLALRPEATSLVSQYTTTGTTPRGSGSPTAHFQPTNVASWPHLTRLWSRALATFPRVDIVVPGAGIFEPAWSSFWQAPKTTTNPRTASRDRADAEPGTYAVIDVNLTHPIRLSQLAVGHWTRERRAGCLVHVSSIAGHAAGIGTPLYFASKHGLHGFVRSLGDMRDRVGIRCGAVAPGAVMTPMWREDPGKRHMAEGEESEKLFLKPEEIARGMLELCENPEYGNGTILEVSKGKSRVVPLYHAEPPEGAGVVVPKFAEGAEKIWSQLENGGLKV</sequence>
<evidence type="ECO:0000313" key="4">
    <source>
        <dbReference type="EMBL" id="KAF9879442.1"/>
    </source>
</evidence>
<protein>
    <submittedName>
        <fullName evidence="4">Nad-dependent 15-hydroxyprostaglandin dehydrogenase</fullName>
    </submittedName>
</protein>
<keyword evidence="5" id="KW-1185">Reference proteome</keyword>
<comment type="similarity">
    <text evidence="1 3">Belongs to the short-chain dehydrogenases/reductases (SDR) family.</text>
</comment>